<proteinExistence type="predicted"/>
<protein>
    <submittedName>
        <fullName evidence="2">Uncharacterized protein</fullName>
    </submittedName>
</protein>
<dbReference type="AlphaFoldDB" id="A0A1Q3E0C5"/>
<feature type="compositionally biased region" description="Basic and acidic residues" evidence="1">
    <location>
        <begin position="22"/>
        <end position="35"/>
    </location>
</feature>
<evidence type="ECO:0000313" key="2">
    <source>
        <dbReference type="EMBL" id="GAW00616.1"/>
    </source>
</evidence>
<evidence type="ECO:0000313" key="3">
    <source>
        <dbReference type="Proteomes" id="UP000188533"/>
    </source>
</evidence>
<name>A0A1Q3E0C5_LENED</name>
<sequence>MFYDGNLPWWSRSAIENDDEREAGKGSCQKEECRDTSALQAPISPANLPPATSTQSFLGYRLIKRERRANTTTRQFESKF</sequence>
<organism evidence="2 3">
    <name type="scientific">Lentinula edodes</name>
    <name type="common">Shiitake mushroom</name>
    <name type="synonym">Lentinus edodes</name>
    <dbReference type="NCBI Taxonomy" id="5353"/>
    <lineage>
        <taxon>Eukaryota</taxon>
        <taxon>Fungi</taxon>
        <taxon>Dikarya</taxon>
        <taxon>Basidiomycota</taxon>
        <taxon>Agaricomycotina</taxon>
        <taxon>Agaricomycetes</taxon>
        <taxon>Agaricomycetidae</taxon>
        <taxon>Agaricales</taxon>
        <taxon>Marasmiineae</taxon>
        <taxon>Omphalotaceae</taxon>
        <taxon>Lentinula</taxon>
    </lineage>
</organism>
<gene>
    <name evidence="2" type="ORF">LENED_002152</name>
</gene>
<evidence type="ECO:0000256" key="1">
    <source>
        <dbReference type="SAM" id="MobiDB-lite"/>
    </source>
</evidence>
<accession>A0A1Q3E0C5</accession>
<reference evidence="2 3" key="1">
    <citation type="submission" date="2016-08" db="EMBL/GenBank/DDBJ databases">
        <authorList>
            <consortium name="Lentinula edodes genome sequencing consortium"/>
            <person name="Sakamoto Y."/>
            <person name="Nakade K."/>
            <person name="Sato S."/>
            <person name="Yoshida Y."/>
            <person name="Miyazaki K."/>
            <person name="Natsume S."/>
            <person name="Konno N."/>
        </authorList>
    </citation>
    <scope>NUCLEOTIDE SEQUENCE [LARGE SCALE GENOMIC DNA]</scope>
    <source>
        <strain evidence="2 3">NBRC 111202</strain>
    </source>
</reference>
<dbReference type="Proteomes" id="UP000188533">
    <property type="component" value="Unassembled WGS sequence"/>
</dbReference>
<comment type="caution">
    <text evidence="2">The sequence shown here is derived from an EMBL/GenBank/DDBJ whole genome shotgun (WGS) entry which is preliminary data.</text>
</comment>
<reference evidence="2 3" key="2">
    <citation type="submission" date="2017-02" db="EMBL/GenBank/DDBJ databases">
        <title>A genome survey and senescence transcriptome analysis in Lentinula edodes.</title>
        <authorList>
            <person name="Sakamoto Y."/>
            <person name="Nakade K."/>
            <person name="Sato S."/>
            <person name="Yoshida Y."/>
            <person name="Miyazaki K."/>
            <person name="Natsume S."/>
            <person name="Konno N."/>
        </authorList>
    </citation>
    <scope>NUCLEOTIDE SEQUENCE [LARGE SCALE GENOMIC DNA]</scope>
    <source>
        <strain evidence="2 3">NBRC 111202</strain>
    </source>
</reference>
<keyword evidence="3" id="KW-1185">Reference proteome</keyword>
<feature type="region of interest" description="Disordered" evidence="1">
    <location>
        <begin position="16"/>
        <end position="53"/>
    </location>
</feature>
<dbReference type="EMBL" id="BDGU01000033">
    <property type="protein sequence ID" value="GAW00616.1"/>
    <property type="molecule type" value="Genomic_DNA"/>
</dbReference>